<keyword evidence="3" id="KW-1185">Reference proteome</keyword>
<name>A0A0D2Q5F6_HYPSF</name>
<accession>A0A0D2Q5F6</accession>
<gene>
    <name evidence="2" type="ORF">HYPSUDRAFT_132307</name>
</gene>
<dbReference type="Pfam" id="PF14027">
    <property type="entry name" value="Questin_oxidase"/>
    <property type="match status" value="1"/>
</dbReference>
<dbReference type="GO" id="GO:0016491">
    <property type="term" value="F:oxidoreductase activity"/>
    <property type="evidence" value="ECO:0007669"/>
    <property type="project" value="UniProtKB-KW"/>
</dbReference>
<dbReference type="EMBL" id="KN817526">
    <property type="protein sequence ID" value="KJA26790.1"/>
    <property type="molecule type" value="Genomic_DNA"/>
</dbReference>
<dbReference type="OrthoDB" id="10004862at2759"/>
<dbReference type="PANTHER" id="PTHR35870:SF1">
    <property type="entry name" value="PROTEIN, PUTATIVE (AFU_ORTHOLOGUE AFUA_5G03330)-RELATED"/>
    <property type="match status" value="1"/>
</dbReference>
<evidence type="ECO:0000256" key="1">
    <source>
        <dbReference type="ARBA" id="ARBA00023002"/>
    </source>
</evidence>
<evidence type="ECO:0000313" key="3">
    <source>
        <dbReference type="Proteomes" id="UP000054270"/>
    </source>
</evidence>
<dbReference type="OMA" id="KHHCFWG"/>
<reference evidence="3" key="1">
    <citation type="submission" date="2014-04" db="EMBL/GenBank/DDBJ databases">
        <title>Evolutionary Origins and Diversification of the Mycorrhizal Mutualists.</title>
        <authorList>
            <consortium name="DOE Joint Genome Institute"/>
            <consortium name="Mycorrhizal Genomics Consortium"/>
            <person name="Kohler A."/>
            <person name="Kuo A."/>
            <person name="Nagy L.G."/>
            <person name="Floudas D."/>
            <person name="Copeland A."/>
            <person name="Barry K.W."/>
            <person name="Cichocki N."/>
            <person name="Veneault-Fourrey C."/>
            <person name="LaButti K."/>
            <person name="Lindquist E.A."/>
            <person name="Lipzen A."/>
            <person name="Lundell T."/>
            <person name="Morin E."/>
            <person name="Murat C."/>
            <person name="Riley R."/>
            <person name="Ohm R."/>
            <person name="Sun H."/>
            <person name="Tunlid A."/>
            <person name="Henrissat B."/>
            <person name="Grigoriev I.V."/>
            <person name="Hibbett D.S."/>
            <person name="Martin F."/>
        </authorList>
    </citation>
    <scope>NUCLEOTIDE SEQUENCE [LARGE SCALE GENOMIC DNA]</scope>
    <source>
        <strain evidence="3">FD-334 SS-4</strain>
    </source>
</reference>
<evidence type="ECO:0000313" key="2">
    <source>
        <dbReference type="EMBL" id="KJA26790.1"/>
    </source>
</evidence>
<organism evidence="2 3">
    <name type="scientific">Hypholoma sublateritium (strain FD-334 SS-4)</name>
    <dbReference type="NCBI Taxonomy" id="945553"/>
    <lineage>
        <taxon>Eukaryota</taxon>
        <taxon>Fungi</taxon>
        <taxon>Dikarya</taxon>
        <taxon>Basidiomycota</taxon>
        <taxon>Agaricomycotina</taxon>
        <taxon>Agaricomycetes</taxon>
        <taxon>Agaricomycetidae</taxon>
        <taxon>Agaricales</taxon>
        <taxon>Agaricineae</taxon>
        <taxon>Strophariaceae</taxon>
        <taxon>Hypholoma</taxon>
    </lineage>
</organism>
<sequence length="477" mass="52622">MPALSYVLSRKGQLNLPGVTYASKTTAEELLLKDAEEHHCYFRQSGFHNHVSHHILAAYDLGASAGHLRTIYADAVKNQRPKFVEEQDKTIKVDKENWKQYLGNQNAYGSFVKFFSEAIAELGVNGTFEKYVFGEEVNAIGVDMLNRIMAGAVHPMIAIGYGLEFGNETLVATGLSQAAIHNNLSNFHLDKSPPAKSVTLLELLDQIYTSEVLKPVPYNPDTFINARMKAVIANGGGEEIERLCAGWHISDTISDTELAQKAEELVWAATLLTFSTGKPGRTPRLDFFLMHLLNSSLFVQPFCRVIEKRENRAAFLRAYLPVMMLIMLMRGRPRIDAALLMSYNAVPRPPLAHPYAPPGAEALGDPANDAEYNPWPALLEGVRYHSDSHVLKAMRTLVFAAQHFGDTPPGGVVGAFRAGAKGEKVETHPGMGAVDGTIFVRAAGVMMDRLGWSGYGQQESSWDRSALGWDKAWETDD</sequence>
<dbReference type="PANTHER" id="PTHR35870">
    <property type="entry name" value="PROTEIN, PUTATIVE (AFU_ORTHOLOGUE AFUA_5G03330)-RELATED"/>
    <property type="match status" value="1"/>
</dbReference>
<dbReference type="AlphaFoldDB" id="A0A0D2Q5F6"/>
<dbReference type="Proteomes" id="UP000054270">
    <property type="component" value="Unassembled WGS sequence"/>
</dbReference>
<keyword evidence="1" id="KW-0560">Oxidoreductase</keyword>
<protein>
    <recommendedName>
        <fullName evidence="4">Oxidoreductase AflY</fullName>
    </recommendedName>
</protein>
<proteinExistence type="predicted"/>
<dbReference type="InterPro" id="IPR025337">
    <property type="entry name" value="Questin_oxidase-like"/>
</dbReference>
<evidence type="ECO:0008006" key="4">
    <source>
        <dbReference type="Google" id="ProtNLM"/>
    </source>
</evidence>
<dbReference type="STRING" id="945553.A0A0D2Q5F6"/>